<evidence type="ECO:0000256" key="1">
    <source>
        <dbReference type="SAM" id="Phobius"/>
    </source>
</evidence>
<keyword evidence="1" id="KW-0812">Transmembrane</keyword>
<keyword evidence="1" id="KW-1133">Transmembrane helix</keyword>
<evidence type="ECO:0000313" key="3">
    <source>
        <dbReference type="Proteomes" id="UP001628156"/>
    </source>
</evidence>
<sequence length="228" mass="25853">MNYLFAYLLSFCVLVITLLLIAILKRCFSLQSCISRKLTHILTGPFFILTWKFYPNTSLSCYIAATLPLAISILLLFCYLFQKLSLSQFILQIMSRNKDPHELLEGPFIYGVVISLITMLFWYDTPIGIISIIILCLGDGMADIIGSQSTRAIPAPFGRKTFDGCCSFIFFSFIGCLVFEYIIFRQIWILNTLAIVSLGCLTEFISPSLFDNLTITLTTSITAFFIQW</sequence>
<dbReference type="Proteomes" id="UP001628156">
    <property type="component" value="Unassembled WGS sequence"/>
</dbReference>
<dbReference type="EMBL" id="BAAFRS010000282">
    <property type="protein sequence ID" value="GAB1226254.1"/>
    <property type="molecule type" value="Genomic_DNA"/>
</dbReference>
<feature type="transmembrane region" description="Helical" evidence="1">
    <location>
        <begin position="60"/>
        <end position="82"/>
    </location>
</feature>
<keyword evidence="3" id="KW-1185">Reference proteome</keyword>
<evidence type="ECO:0008006" key="4">
    <source>
        <dbReference type="Google" id="ProtNLM"/>
    </source>
</evidence>
<keyword evidence="1" id="KW-0472">Membrane</keyword>
<dbReference type="PANTHER" id="PTHR31303:SF1">
    <property type="entry name" value="CTP-DEPENDENT DIACYLGLYCEROL KINASE 1"/>
    <property type="match status" value="1"/>
</dbReference>
<feature type="transmembrane region" description="Helical" evidence="1">
    <location>
        <begin position="204"/>
        <end position="226"/>
    </location>
</feature>
<accession>A0ABQ0DTS4</accession>
<proteinExistence type="predicted"/>
<reference evidence="2 3" key="1">
    <citation type="journal article" date="2019" name="PLoS Negl. Trop. Dis.">
        <title>Whole genome sequencing of Entamoeba nuttalli reveals mammalian host-related molecular signatures and a novel octapeptide-repeat surface protein.</title>
        <authorList>
            <person name="Tanaka M."/>
            <person name="Makiuchi T."/>
            <person name="Komiyama T."/>
            <person name="Shiina T."/>
            <person name="Osaki K."/>
            <person name="Tachibana H."/>
        </authorList>
    </citation>
    <scope>NUCLEOTIDE SEQUENCE [LARGE SCALE GENOMIC DNA]</scope>
    <source>
        <strain evidence="2 3">P19-061405</strain>
    </source>
</reference>
<feature type="transmembrane region" description="Helical" evidence="1">
    <location>
        <begin position="6"/>
        <end position="25"/>
    </location>
</feature>
<dbReference type="InterPro" id="IPR037997">
    <property type="entry name" value="Dgk1-like"/>
</dbReference>
<feature type="transmembrane region" description="Helical" evidence="1">
    <location>
        <begin position="165"/>
        <end position="184"/>
    </location>
</feature>
<dbReference type="PANTHER" id="PTHR31303">
    <property type="entry name" value="CTP-DEPENDENT DIACYLGLYCEROL KINASE 1"/>
    <property type="match status" value="1"/>
</dbReference>
<feature type="transmembrane region" description="Helical" evidence="1">
    <location>
        <begin position="127"/>
        <end position="145"/>
    </location>
</feature>
<name>A0ABQ0DTS4_9EUKA</name>
<evidence type="ECO:0000313" key="2">
    <source>
        <dbReference type="EMBL" id="GAB1226254.1"/>
    </source>
</evidence>
<comment type="caution">
    <text evidence="2">The sequence shown here is derived from an EMBL/GenBank/DDBJ whole genome shotgun (WGS) entry which is preliminary data.</text>
</comment>
<feature type="transmembrane region" description="Helical" evidence="1">
    <location>
        <begin position="103"/>
        <end position="121"/>
    </location>
</feature>
<gene>
    <name evidence="2" type="ORF">ENUP19_0282G0002</name>
</gene>
<organism evidence="2 3">
    <name type="scientific">Entamoeba nuttalli</name>
    <dbReference type="NCBI Taxonomy" id="412467"/>
    <lineage>
        <taxon>Eukaryota</taxon>
        <taxon>Amoebozoa</taxon>
        <taxon>Evosea</taxon>
        <taxon>Archamoebae</taxon>
        <taxon>Mastigamoebida</taxon>
        <taxon>Entamoebidae</taxon>
        <taxon>Entamoeba</taxon>
    </lineage>
</organism>
<protein>
    <recommendedName>
        <fullName evidence="4">Phosphatidate cytidylyltransferase</fullName>
    </recommendedName>
</protein>